<dbReference type="Pfam" id="PF14348">
    <property type="entry name" value="DtrJ-like"/>
    <property type="match status" value="1"/>
</dbReference>
<feature type="transmembrane region" description="Helical" evidence="1">
    <location>
        <begin position="89"/>
        <end position="109"/>
    </location>
</feature>
<protein>
    <submittedName>
        <fullName evidence="3">DUF4400 domain-containing protein</fullName>
    </submittedName>
</protein>
<keyword evidence="4" id="KW-1185">Reference proteome</keyword>
<reference evidence="3 4" key="1">
    <citation type="submission" date="2022-10" db="EMBL/GenBank/DDBJ databases">
        <title>High-quality genome sequences of two octocoral-associated bacteria, Endozoicomonas euniceicola EF212 and Endozoicomonas gorgoniicola PS125.</title>
        <authorList>
            <person name="Chiou Y.-J."/>
            <person name="Chen Y.-H."/>
        </authorList>
    </citation>
    <scope>NUCLEOTIDE SEQUENCE [LARGE SCALE GENOMIC DNA]</scope>
    <source>
        <strain evidence="3 4">PS125</strain>
    </source>
</reference>
<comment type="caution">
    <text evidence="3">The sequence shown here is derived from an EMBL/GenBank/DDBJ whole genome shotgun (WGS) entry which is preliminary data.</text>
</comment>
<name>A0ABT3MWH6_9GAMM</name>
<organism evidence="3 4">
    <name type="scientific">Endozoicomonas gorgoniicola</name>
    <dbReference type="NCBI Taxonomy" id="1234144"/>
    <lineage>
        <taxon>Bacteria</taxon>
        <taxon>Pseudomonadati</taxon>
        <taxon>Pseudomonadota</taxon>
        <taxon>Gammaproteobacteria</taxon>
        <taxon>Oceanospirillales</taxon>
        <taxon>Endozoicomonadaceae</taxon>
        <taxon>Endozoicomonas</taxon>
    </lineage>
</organism>
<keyword evidence="1" id="KW-1133">Transmembrane helix</keyword>
<dbReference type="InterPro" id="IPR022266">
    <property type="entry name" value="DtrJ-like"/>
</dbReference>
<proteinExistence type="predicted"/>
<evidence type="ECO:0000313" key="3">
    <source>
        <dbReference type="EMBL" id="MCW7553727.1"/>
    </source>
</evidence>
<sequence length="206" mass="23804">MNKQQKTTSPLMIWFYGLVLILLWLAVSGQTMTQHLHREQKGYSTTLGKETGEWIVRYGSQLYRSMIIESGFQGFLMKHTTPDGQMGNGFVRVILFFKGVAKNLLILTLQLFERLVLLLVCLPFWGLILLAAVADGCLIRKIRYHDFHYTSPLQNVWSRRLCQWIPGLFLYLVIVPLPFPAWLIPTMALLTSVCVGWWTANWQKKV</sequence>
<dbReference type="Proteomes" id="UP001209854">
    <property type="component" value="Unassembled WGS sequence"/>
</dbReference>
<evidence type="ECO:0000313" key="2">
    <source>
        <dbReference type="EMBL" id="MCW7552845.1"/>
    </source>
</evidence>
<dbReference type="EMBL" id="JAPFCC010000001">
    <property type="protein sequence ID" value="MCW7552845.1"/>
    <property type="molecule type" value="Genomic_DNA"/>
</dbReference>
<keyword evidence="1" id="KW-0812">Transmembrane</keyword>
<accession>A0ABT3MWH6</accession>
<feature type="transmembrane region" description="Helical" evidence="1">
    <location>
        <begin position="115"/>
        <end position="139"/>
    </location>
</feature>
<keyword evidence="1" id="KW-0472">Membrane</keyword>
<dbReference type="EMBL" id="JAPFCC010000001">
    <property type="protein sequence ID" value="MCW7553727.1"/>
    <property type="molecule type" value="Genomic_DNA"/>
</dbReference>
<feature type="transmembrane region" description="Helical" evidence="1">
    <location>
        <begin position="12"/>
        <end position="32"/>
    </location>
</feature>
<evidence type="ECO:0000313" key="4">
    <source>
        <dbReference type="Proteomes" id="UP001209854"/>
    </source>
</evidence>
<gene>
    <name evidence="2" type="ORF">NX722_09355</name>
    <name evidence="3" type="ORF">NX722_14025</name>
</gene>
<evidence type="ECO:0000256" key="1">
    <source>
        <dbReference type="SAM" id="Phobius"/>
    </source>
</evidence>
<dbReference type="RefSeq" id="WP_262567753.1">
    <property type="nucleotide sequence ID" value="NZ_JAPFCC010000001.1"/>
</dbReference>